<evidence type="ECO:0000256" key="1">
    <source>
        <dbReference type="ARBA" id="ARBA00022737"/>
    </source>
</evidence>
<feature type="domain" description="Disease resistance R13L4/SHOC-2-like LRR" evidence="2">
    <location>
        <begin position="14"/>
        <end position="219"/>
    </location>
</feature>
<evidence type="ECO:0000313" key="3">
    <source>
        <dbReference type="EMBL" id="EEF37309.1"/>
    </source>
</evidence>
<dbReference type="Proteomes" id="UP000008311">
    <property type="component" value="Unassembled WGS sequence"/>
</dbReference>
<gene>
    <name evidence="3" type="ORF">RCOM_0744620</name>
</gene>
<keyword evidence="1" id="KW-0677">Repeat</keyword>
<sequence>MSAEDADDSYQGLSSACMQSVCQLQFLLVLDIEGGIESMPDEVGLNLVQLTYSGLIGSNLDKLPRTLEVLKIQQLKHLLMCDSINNGGVRVPKEIGILVNLQTRKGVYARDGIVNELATLTQFRKLNVTRVSEDHASDLASAIMKMENLISLSLETEMAYFGSTRSQSEFEPFSPPHLLQEIKLVGALVDMPSRLASMDNLTKLYLTYSDLSENQFQSFNIFPN</sequence>
<dbReference type="Pfam" id="PF23598">
    <property type="entry name" value="LRR_14"/>
    <property type="match status" value="1"/>
</dbReference>
<dbReference type="Gene3D" id="3.80.10.10">
    <property type="entry name" value="Ribonuclease Inhibitor"/>
    <property type="match status" value="1"/>
</dbReference>
<evidence type="ECO:0000313" key="4">
    <source>
        <dbReference type="Proteomes" id="UP000008311"/>
    </source>
</evidence>
<dbReference type="eggNOG" id="KOG4658">
    <property type="taxonomic scope" value="Eukaryota"/>
</dbReference>
<proteinExistence type="predicted"/>
<accession>B9SGE3</accession>
<organism evidence="3 4">
    <name type="scientific">Ricinus communis</name>
    <name type="common">Castor bean</name>
    <dbReference type="NCBI Taxonomy" id="3988"/>
    <lineage>
        <taxon>Eukaryota</taxon>
        <taxon>Viridiplantae</taxon>
        <taxon>Streptophyta</taxon>
        <taxon>Embryophyta</taxon>
        <taxon>Tracheophyta</taxon>
        <taxon>Spermatophyta</taxon>
        <taxon>Magnoliopsida</taxon>
        <taxon>eudicotyledons</taxon>
        <taxon>Gunneridae</taxon>
        <taxon>Pentapetalae</taxon>
        <taxon>rosids</taxon>
        <taxon>fabids</taxon>
        <taxon>Malpighiales</taxon>
        <taxon>Euphorbiaceae</taxon>
        <taxon>Acalyphoideae</taxon>
        <taxon>Acalypheae</taxon>
        <taxon>Ricinus</taxon>
    </lineage>
</organism>
<name>B9SGE3_RICCO</name>
<evidence type="ECO:0000259" key="2">
    <source>
        <dbReference type="Pfam" id="PF23598"/>
    </source>
</evidence>
<dbReference type="PANTHER" id="PTHR47186">
    <property type="entry name" value="LEUCINE-RICH REPEAT-CONTAINING PROTEIN 57"/>
    <property type="match status" value="1"/>
</dbReference>
<reference evidence="4" key="1">
    <citation type="journal article" date="2010" name="Nat. Biotechnol.">
        <title>Draft genome sequence of the oilseed species Ricinus communis.</title>
        <authorList>
            <person name="Chan A.P."/>
            <person name="Crabtree J."/>
            <person name="Zhao Q."/>
            <person name="Lorenzi H."/>
            <person name="Orvis J."/>
            <person name="Puiu D."/>
            <person name="Melake-Berhan A."/>
            <person name="Jones K.M."/>
            <person name="Redman J."/>
            <person name="Chen G."/>
            <person name="Cahoon E.B."/>
            <person name="Gedil M."/>
            <person name="Stanke M."/>
            <person name="Haas B.J."/>
            <person name="Wortman J.R."/>
            <person name="Fraser-Liggett C.M."/>
            <person name="Ravel J."/>
            <person name="Rabinowicz P.D."/>
        </authorList>
    </citation>
    <scope>NUCLEOTIDE SEQUENCE [LARGE SCALE GENOMIC DNA]</scope>
    <source>
        <strain evidence="4">cv. Hale</strain>
    </source>
</reference>
<dbReference type="STRING" id="3988.B9SGE3"/>
<dbReference type="AlphaFoldDB" id="B9SGE3"/>
<dbReference type="SUPFAM" id="SSF52047">
    <property type="entry name" value="RNI-like"/>
    <property type="match status" value="1"/>
</dbReference>
<dbReference type="InterPro" id="IPR055414">
    <property type="entry name" value="LRR_R13L4/SHOC2-like"/>
</dbReference>
<dbReference type="PANTHER" id="PTHR47186:SF12">
    <property type="entry name" value="NB-ARC DOMAIN-CONTAINING PROTEIN"/>
    <property type="match status" value="1"/>
</dbReference>
<keyword evidence="4" id="KW-1185">Reference proteome</keyword>
<protein>
    <recommendedName>
        <fullName evidence="2">Disease resistance R13L4/SHOC-2-like LRR domain-containing protein</fullName>
    </recommendedName>
</protein>
<dbReference type="InterPro" id="IPR032675">
    <property type="entry name" value="LRR_dom_sf"/>
</dbReference>
<dbReference type="EMBL" id="EQ973952">
    <property type="protein sequence ID" value="EEF37309.1"/>
    <property type="molecule type" value="Genomic_DNA"/>
</dbReference>
<dbReference type="InParanoid" id="B9SGE3"/>